<name>A0ABS8C9S5_9BURK</name>
<reference evidence="1 2" key="1">
    <citation type="submission" date="2020-07" db="EMBL/GenBank/DDBJ databases">
        <title>Pusillimonas sp. nov., isolated from poultry manure in Taiwan.</title>
        <authorList>
            <person name="Lin S.-Y."/>
            <person name="Tang Y.-S."/>
            <person name="Young C.-C."/>
        </authorList>
    </citation>
    <scope>NUCLEOTIDE SEQUENCE [LARGE SCALE GENOMIC DNA]</scope>
    <source>
        <strain evidence="1 2">CC-YST705</strain>
    </source>
</reference>
<dbReference type="EMBL" id="JACDXW010000001">
    <property type="protein sequence ID" value="MCB5362597.1"/>
    <property type="molecule type" value="Genomic_DNA"/>
</dbReference>
<dbReference type="Proteomes" id="UP000776983">
    <property type="component" value="Unassembled WGS sequence"/>
</dbReference>
<evidence type="ECO:0000313" key="1">
    <source>
        <dbReference type="EMBL" id="MCB5362597.1"/>
    </source>
</evidence>
<accession>A0ABS8C9S5</accession>
<keyword evidence="2" id="KW-1185">Reference proteome</keyword>
<dbReference type="InterPro" id="IPR007922">
    <property type="entry name" value="DciA-like"/>
</dbReference>
<protein>
    <submittedName>
        <fullName evidence="1">DUF721 domain-containing protein</fullName>
    </submittedName>
</protein>
<evidence type="ECO:0000313" key="2">
    <source>
        <dbReference type="Proteomes" id="UP000776983"/>
    </source>
</evidence>
<proteinExistence type="predicted"/>
<organism evidence="1 2">
    <name type="scientific">Mesopusillimonas faecipullorum</name>
    <dbReference type="NCBI Taxonomy" id="2755040"/>
    <lineage>
        <taxon>Bacteria</taxon>
        <taxon>Pseudomonadati</taxon>
        <taxon>Pseudomonadota</taxon>
        <taxon>Betaproteobacteria</taxon>
        <taxon>Burkholderiales</taxon>
        <taxon>Alcaligenaceae</taxon>
        <taxon>Mesopusillimonas</taxon>
    </lineage>
</organism>
<comment type="caution">
    <text evidence="1">The sequence shown here is derived from an EMBL/GenBank/DDBJ whole genome shotgun (WGS) entry which is preliminary data.</text>
</comment>
<sequence>MKTLTFCSNIETAVTNTRHRQTAPAVGRTAIDWLGHDAHGANVLATANQMLAMEKAARCLMPPALGKTCHVAKLDRQQLTLVVPGAAHASRLRQFTPRILAGLAASGWNLNEIIVKIQADISRSETIPRPGKQANPLGQPGLLAFSVLREQLPEGPLADAISRLLERHGNTPS</sequence>
<dbReference type="RefSeq" id="WP_226952826.1">
    <property type="nucleotide sequence ID" value="NZ_JACDXW010000001.1"/>
</dbReference>
<gene>
    <name evidence="1" type="ORF">H0484_02355</name>
</gene>
<dbReference type="Pfam" id="PF05258">
    <property type="entry name" value="DciA"/>
    <property type="match status" value="1"/>
</dbReference>